<dbReference type="PANTHER" id="PTHR46579">
    <property type="entry name" value="F5/8 TYPE C DOMAIN-CONTAINING PROTEIN-RELATED"/>
    <property type="match status" value="1"/>
</dbReference>
<dbReference type="Proteomes" id="UP000309038">
    <property type="component" value="Unassembled WGS sequence"/>
</dbReference>
<evidence type="ECO:0000313" key="3">
    <source>
        <dbReference type="Proteomes" id="UP000309038"/>
    </source>
</evidence>
<dbReference type="EMBL" id="SGPJ01000075">
    <property type="protein sequence ID" value="THG99581.1"/>
    <property type="molecule type" value="Genomic_DNA"/>
</dbReference>
<name>A0A4S4KM48_9APHY</name>
<keyword evidence="3" id="KW-1185">Reference proteome</keyword>
<comment type="caution">
    <text evidence="2">The sequence shown here is derived from an EMBL/GenBank/DDBJ whole genome shotgun (WGS) entry which is preliminary data.</text>
</comment>
<evidence type="ECO:0000256" key="1">
    <source>
        <dbReference type="SAM" id="MobiDB-lite"/>
    </source>
</evidence>
<evidence type="ECO:0000313" key="2">
    <source>
        <dbReference type="EMBL" id="THG99581.1"/>
    </source>
</evidence>
<evidence type="ECO:0008006" key="4">
    <source>
        <dbReference type="Google" id="ProtNLM"/>
    </source>
</evidence>
<gene>
    <name evidence="2" type="ORF">EW026_g2795</name>
</gene>
<feature type="compositionally biased region" description="Polar residues" evidence="1">
    <location>
        <begin position="17"/>
        <end position="27"/>
    </location>
</feature>
<proteinExistence type="predicted"/>
<reference evidence="2 3" key="1">
    <citation type="submission" date="2019-02" db="EMBL/GenBank/DDBJ databases">
        <title>Genome sequencing of the rare red list fungi Phlebia centrifuga.</title>
        <authorList>
            <person name="Buettner E."/>
            <person name="Kellner H."/>
        </authorList>
    </citation>
    <scope>NUCLEOTIDE SEQUENCE [LARGE SCALE GENOMIC DNA]</scope>
    <source>
        <strain evidence="2 3">DSM 108282</strain>
    </source>
</reference>
<dbReference type="InterPro" id="IPR004242">
    <property type="entry name" value="Transposase_21"/>
</dbReference>
<dbReference type="Pfam" id="PF02992">
    <property type="entry name" value="Transposase_21"/>
    <property type="match status" value="1"/>
</dbReference>
<feature type="region of interest" description="Disordered" evidence="1">
    <location>
        <begin position="1"/>
        <end position="49"/>
    </location>
</feature>
<protein>
    <recommendedName>
        <fullName evidence="4">Transposase</fullName>
    </recommendedName>
</protein>
<dbReference type="PANTHER" id="PTHR46579:SF1">
    <property type="entry name" value="F5_8 TYPE C DOMAIN-CONTAINING PROTEIN"/>
    <property type="match status" value="1"/>
</dbReference>
<sequence length="1008" mass="113047">MDIDHDGAAQLPPLISSEPSTTHSNLSFPAADGTTPEHELPAAFNNSLPSFTAADGRTSEHEIQADADFDVDELPEGENLTAPRLDGPAHNAAMDLGSLADLNLRDEGQDMPSLVGNRTLDGLTEGCEPPPVLRIDDLRIAQEFLEALKNATLDSERLHPDVLERLRNPPTELLNLDDSALQLSIEIFLGMDRASEQHYDLVRHAVRRTHDIEMLSLSRVKRTVQEISGIRPVYDDMCINSCIAYTGPFAPLETCPTCNEPRYDQLRLADKGVRVPRQKALTNILGPQLQAEWATPEGAMAMRYRDECTRKIMEEVEMCVDGVPLIIPTYSDYIHGSEYLEAVARGDIQDTDTVLMLSIDGAQLYRSKQSDCWIYIWVNYNRAPDSRYKQAHVYVGGVIPGPKKPGNLDSFLFTGLHHVLALINEGLTIWDASTLATFVSRLFFAFVTADGPGMSAVNGLVGHSGAQHCRLYCGMPGRLKPGSGIYYPMALLPDNYTQPGSIHADIDLRALSVRPYKEVIKKYNQNMHKLLHGSRNVTRYHRLRLETGIAKPSIFSAFPSDRIFAIPGCFPADLMHLAALNIPDLLLSLWRGSMTCETGDSRDSWDWAVLKNRQVWKTHGAEVAAATPYLPSSFDRPPRNPAEKINSGYKAIEFLTYLFVLGPGIFYGLLPDIYWRHFCRLVRGLRIVHQKNIASADLGEAHRLLTDFVVEFETLYVRRKVSRIHFCRPSLHGLVHICPETTRTGPYSVKSQWGMERMIGDLGSQIRQPSNPFANLAQRALRRCQVNAMKAMLPCTENQVRIPRGAVDLKDGYVLLCAKEQYPHLIPEVDATPIIAYLQMKGAAVDESWLEKPTIAKWGRLQLPNRQIARSFWQERTKGLPQLRKGRNVKIQLNGKTEFAEVQYYFRMALQRDGPQHAFALVSVYSPPDQEILQESHNTLWSCCHTGIQGLRMIEAKFIEAMVAMVPHPRIEDETLHRKLDGRVYVGEKMGLDIMALAGIVDNAHVDN</sequence>
<accession>A0A4S4KM48</accession>
<dbReference type="AlphaFoldDB" id="A0A4S4KM48"/>
<organism evidence="2 3">
    <name type="scientific">Hermanssonia centrifuga</name>
    <dbReference type="NCBI Taxonomy" id="98765"/>
    <lineage>
        <taxon>Eukaryota</taxon>
        <taxon>Fungi</taxon>
        <taxon>Dikarya</taxon>
        <taxon>Basidiomycota</taxon>
        <taxon>Agaricomycotina</taxon>
        <taxon>Agaricomycetes</taxon>
        <taxon>Polyporales</taxon>
        <taxon>Meruliaceae</taxon>
        <taxon>Hermanssonia</taxon>
    </lineage>
</organism>